<name>A0ABN9NL28_9MYCO</name>
<keyword evidence="3" id="KW-0813">Transport</keyword>
<evidence type="ECO:0000313" key="15">
    <source>
        <dbReference type="Proteomes" id="UP001190464"/>
    </source>
</evidence>
<proteinExistence type="inferred from homology"/>
<evidence type="ECO:0000256" key="2">
    <source>
        <dbReference type="ARBA" id="ARBA00006920"/>
    </source>
</evidence>
<accession>A0ABN9NL28</accession>
<comment type="similarity">
    <text evidence="2">Belongs to the TMEM175 family.</text>
</comment>
<evidence type="ECO:0000256" key="13">
    <source>
        <dbReference type="SAM" id="Phobius"/>
    </source>
</evidence>
<dbReference type="PANTHER" id="PTHR31462">
    <property type="entry name" value="ENDOSOMAL/LYSOSOMAL POTASSIUM CHANNEL TMEM175"/>
    <property type="match status" value="1"/>
</dbReference>
<evidence type="ECO:0000313" key="14">
    <source>
        <dbReference type="EMBL" id="CAJ1508297.1"/>
    </source>
</evidence>
<keyword evidence="8 13" id="KW-1133">Transmembrane helix</keyword>
<feature type="transmembrane region" description="Helical" evidence="13">
    <location>
        <begin position="95"/>
        <end position="116"/>
    </location>
</feature>
<evidence type="ECO:0000256" key="10">
    <source>
        <dbReference type="ARBA" id="ARBA00023136"/>
    </source>
</evidence>
<comment type="subcellular location">
    <subcellularLocation>
        <location evidence="1">Membrane</location>
        <topology evidence="1">Multi-pass membrane protein</topology>
    </subcellularLocation>
</comment>
<gene>
    <name evidence="14" type="ORF">MU0102_003359</name>
</gene>
<evidence type="ECO:0000256" key="1">
    <source>
        <dbReference type="ARBA" id="ARBA00004141"/>
    </source>
</evidence>
<keyword evidence="15" id="KW-1185">Reference proteome</keyword>
<reference evidence="14 15" key="1">
    <citation type="submission" date="2023-08" db="EMBL/GenBank/DDBJ databases">
        <authorList>
            <person name="Folkvardsen B D."/>
            <person name="Norman A."/>
        </authorList>
    </citation>
    <scope>NUCLEOTIDE SEQUENCE [LARGE SCALE GENOMIC DNA]</scope>
    <source>
        <strain evidence="14 15">Mu0102</strain>
    </source>
</reference>
<evidence type="ECO:0000256" key="11">
    <source>
        <dbReference type="ARBA" id="ARBA00023303"/>
    </source>
</evidence>
<feature type="transmembrane region" description="Helical" evidence="13">
    <location>
        <begin position="128"/>
        <end position="146"/>
    </location>
</feature>
<evidence type="ECO:0000256" key="8">
    <source>
        <dbReference type="ARBA" id="ARBA00022989"/>
    </source>
</evidence>
<evidence type="ECO:0000256" key="9">
    <source>
        <dbReference type="ARBA" id="ARBA00023065"/>
    </source>
</evidence>
<feature type="transmembrane region" description="Helical" evidence="13">
    <location>
        <begin position="56"/>
        <end position="74"/>
    </location>
</feature>
<keyword evidence="5 13" id="KW-0812">Transmembrane</keyword>
<evidence type="ECO:0000256" key="12">
    <source>
        <dbReference type="ARBA" id="ARBA00034430"/>
    </source>
</evidence>
<keyword evidence="7" id="KW-0630">Potassium</keyword>
<keyword evidence="9" id="KW-0406">Ion transport</keyword>
<dbReference type="Pfam" id="PF06736">
    <property type="entry name" value="TMEM175"/>
    <property type="match status" value="1"/>
</dbReference>
<evidence type="ECO:0000256" key="4">
    <source>
        <dbReference type="ARBA" id="ARBA00022538"/>
    </source>
</evidence>
<sequence>MSTPDGSDAPAGLTDTGRVEAFSDGVFAIAVTLLVLDLKAPEHAPGQLLEGLIRQWPAYLGYLASFGYVAVIWLNHHQAFTAIKQVNKGVHLANIALLFTTALIPFPTAVLSRAFIDGADTHDARTAVALYAGILAAMCASWLLLFDQVSRCPDRLVADEVDPRVFAAQRFRSITGIVAYLVAGVIGVVWSPMVALAVFVVMPAFYAINIGGYRTARPNSPLT</sequence>
<evidence type="ECO:0000256" key="5">
    <source>
        <dbReference type="ARBA" id="ARBA00022692"/>
    </source>
</evidence>
<organism evidence="14 15">
    <name type="scientific">[Mycobacterium] holstebronense</name>
    <dbReference type="NCBI Taxonomy" id="3064288"/>
    <lineage>
        <taxon>Bacteria</taxon>
        <taxon>Bacillati</taxon>
        <taxon>Actinomycetota</taxon>
        <taxon>Actinomycetes</taxon>
        <taxon>Mycobacteriales</taxon>
        <taxon>Mycobacteriaceae</taxon>
        <taxon>Mycolicibacterium</taxon>
    </lineage>
</organism>
<keyword evidence="10 13" id="KW-0472">Membrane</keyword>
<dbReference type="PANTHER" id="PTHR31462:SF5">
    <property type="entry name" value="ENDOSOMAL_LYSOSOMAL PROTON CHANNEL TMEM175"/>
    <property type="match status" value="1"/>
</dbReference>
<keyword evidence="11" id="KW-0407">Ion channel</keyword>
<evidence type="ECO:0000256" key="3">
    <source>
        <dbReference type="ARBA" id="ARBA00022448"/>
    </source>
</evidence>
<dbReference type="InterPro" id="IPR010617">
    <property type="entry name" value="TMEM175-like"/>
</dbReference>
<evidence type="ECO:0000256" key="7">
    <source>
        <dbReference type="ARBA" id="ARBA00022958"/>
    </source>
</evidence>
<dbReference type="RefSeq" id="WP_308484146.1">
    <property type="nucleotide sequence ID" value="NZ_OY726398.1"/>
</dbReference>
<protein>
    <submittedName>
        <fullName evidence="14">TMEM175 family protein</fullName>
    </submittedName>
</protein>
<comment type="catalytic activity">
    <reaction evidence="12">
        <text>K(+)(in) = K(+)(out)</text>
        <dbReference type="Rhea" id="RHEA:29463"/>
        <dbReference type="ChEBI" id="CHEBI:29103"/>
    </reaction>
</comment>
<keyword evidence="4" id="KW-0633">Potassium transport</keyword>
<dbReference type="EMBL" id="OY726398">
    <property type="protein sequence ID" value="CAJ1508297.1"/>
    <property type="molecule type" value="Genomic_DNA"/>
</dbReference>
<keyword evidence="6" id="KW-0631">Potassium channel</keyword>
<evidence type="ECO:0000256" key="6">
    <source>
        <dbReference type="ARBA" id="ARBA00022826"/>
    </source>
</evidence>
<dbReference type="Proteomes" id="UP001190464">
    <property type="component" value="Chromosome"/>
</dbReference>
<feature type="transmembrane region" description="Helical" evidence="13">
    <location>
        <begin position="177"/>
        <end position="208"/>
    </location>
</feature>